<reference evidence="5 6" key="1">
    <citation type="submission" date="2024-06" db="EMBL/GenBank/DDBJ databases">
        <title>The Natural Products Discovery Center: Release of the First 8490 Sequenced Strains for Exploring Actinobacteria Biosynthetic Diversity.</title>
        <authorList>
            <person name="Kalkreuter E."/>
            <person name="Kautsar S.A."/>
            <person name="Yang D."/>
            <person name="Bader C.D."/>
            <person name="Teijaro C.N."/>
            <person name="Fluegel L."/>
            <person name="Davis C.M."/>
            <person name="Simpson J.R."/>
            <person name="Lauterbach L."/>
            <person name="Steele A.D."/>
            <person name="Gui C."/>
            <person name="Meng S."/>
            <person name="Li G."/>
            <person name="Viehrig K."/>
            <person name="Ye F."/>
            <person name="Su P."/>
            <person name="Kiefer A.F."/>
            <person name="Nichols A."/>
            <person name="Cepeda A.J."/>
            <person name="Yan W."/>
            <person name="Fan B."/>
            <person name="Jiang Y."/>
            <person name="Adhikari A."/>
            <person name="Zheng C.-J."/>
            <person name="Schuster L."/>
            <person name="Cowan T.M."/>
            <person name="Smanski M.J."/>
            <person name="Chevrette M.G."/>
            <person name="De Carvalho L.P.S."/>
            <person name="Shen B."/>
        </authorList>
    </citation>
    <scope>NUCLEOTIDE SEQUENCE [LARGE SCALE GENOMIC DNA]</scope>
    <source>
        <strain evidence="5 6">NPDC000634</strain>
    </source>
</reference>
<dbReference type="InterPro" id="IPR016163">
    <property type="entry name" value="Ald_DH_C"/>
</dbReference>
<protein>
    <submittedName>
        <fullName evidence="5">Aldehyde dehydrogenase</fullName>
    </submittedName>
</protein>
<dbReference type="PROSITE" id="PS00070">
    <property type="entry name" value="ALDEHYDE_DEHYDR_CYS"/>
    <property type="match status" value="1"/>
</dbReference>
<evidence type="ECO:0000256" key="3">
    <source>
        <dbReference type="RuleBase" id="RU003345"/>
    </source>
</evidence>
<dbReference type="InterPro" id="IPR029510">
    <property type="entry name" value="Ald_DH_CS_GLU"/>
</dbReference>
<dbReference type="InterPro" id="IPR016162">
    <property type="entry name" value="Ald_DH_N"/>
</dbReference>
<keyword evidence="1 3" id="KW-0560">Oxidoreductase</keyword>
<accession>A0ABV1W4B1</accession>
<organism evidence="5 6">
    <name type="scientific">Streptomyces carpinensis</name>
    <dbReference type="NCBI Taxonomy" id="66369"/>
    <lineage>
        <taxon>Bacteria</taxon>
        <taxon>Bacillati</taxon>
        <taxon>Actinomycetota</taxon>
        <taxon>Actinomycetes</taxon>
        <taxon>Kitasatosporales</taxon>
        <taxon>Streptomycetaceae</taxon>
        <taxon>Streptomyces</taxon>
    </lineage>
</organism>
<comment type="similarity">
    <text evidence="3">Belongs to the aldehyde dehydrogenase family.</text>
</comment>
<evidence type="ECO:0000259" key="4">
    <source>
        <dbReference type="Pfam" id="PF00171"/>
    </source>
</evidence>
<feature type="active site" evidence="2">
    <location>
        <position position="250"/>
    </location>
</feature>
<dbReference type="PROSITE" id="PS00687">
    <property type="entry name" value="ALDEHYDE_DEHYDR_GLU"/>
    <property type="match status" value="1"/>
</dbReference>
<dbReference type="CDD" id="cd07114">
    <property type="entry name" value="ALDH_DhaS"/>
    <property type="match status" value="1"/>
</dbReference>
<dbReference type="InterPro" id="IPR015590">
    <property type="entry name" value="Aldehyde_DH_dom"/>
</dbReference>
<sequence length="493" mass="52763">MKEHQLYIGGEWVDPEGGDHLDSVDPYRGEVWARIARGGVKDVARAVDAARQALTSSPWADMSASQRGGVMRRLADLVVEHLDRLAEIEVRDNGKLLAEVRGQLRSVAECWYYYAGLADKIEGASIPLEKPDMVAFTNREPIGVVAALTAWNSPLWFTAVKCAPALAAGCTVVVKPSEFASVSTLEFAALAEQAGLPAGVFNVVTGLGLEVGSALVEHPDVAKVTFTGSDVTGMRVYETAARTMKRVSLELGGKSPNIVFDDADLDLAATGAVSGIFGAAGQMCAAGSRLLVQRSVKKEFTEKLLELARGVRLGDPMDAATNVGPIATPPQFEKVLHYIDVAEADGARRLLGGRAATGPGLTGGQFVEPTIYDGVTNDMRIAQEEVFGPILSIIEFDDEEEAVRLGNDVAYGLVAGVWTTSIGRAMRMSKALKVGTVWVNTYRAYSYMVPFGGTKRSGLGREHGIEAVHEYLETKSVVISTRDDAPANAFVMR</sequence>
<keyword evidence="6" id="KW-1185">Reference proteome</keyword>
<dbReference type="Gene3D" id="3.40.309.10">
    <property type="entry name" value="Aldehyde Dehydrogenase, Chain A, domain 2"/>
    <property type="match status" value="1"/>
</dbReference>
<name>A0ABV1W4B1_9ACTN</name>
<dbReference type="PANTHER" id="PTHR11699">
    <property type="entry name" value="ALDEHYDE DEHYDROGENASE-RELATED"/>
    <property type="match status" value="1"/>
</dbReference>
<comment type="caution">
    <text evidence="5">The sequence shown here is derived from an EMBL/GenBank/DDBJ whole genome shotgun (WGS) entry which is preliminary data.</text>
</comment>
<gene>
    <name evidence="5" type="ORF">ABT317_19035</name>
</gene>
<dbReference type="Pfam" id="PF00171">
    <property type="entry name" value="Aldedh"/>
    <property type="match status" value="1"/>
</dbReference>
<proteinExistence type="inferred from homology"/>
<dbReference type="InterPro" id="IPR016161">
    <property type="entry name" value="Ald_DH/histidinol_DH"/>
</dbReference>
<feature type="domain" description="Aldehyde dehydrogenase" evidence="4">
    <location>
        <begin position="12"/>
        <end position="477"/>
    </location>
</feature>
<evidence type="ECO:0000313" key="6">
    <source>
        <dbReference type="Proteomes" id="UP001458415"/>
    </source>
</evidence>
<evidence type="ECO:0000256" key="2">
    <source>
        <dbReference type="PROSITE-ProRule" id="PRU10007"/>
    </source>
</evidence>
<dbReference type="EMBL" id="JBEPCU010000309">
    <property type="protein sequence ID" value="MER6979028.1"/>
    <property type="molecule type" value="Genomic_DNA"/>
</dbReference>
<evidence type="ECO:0000256" key="1">
    <source>
        <dbReference type="ARBA" id="ARBA00023002"/>
    </source>
</evidence>
<dbReference type="Proteomes" id="UP001458415">
    <property type="component" value="Unassembled WGS sequence"/>
</dbReference>
<dbReference type="Gene3D" id="3.40.605.10">
    <property type="entry name" value="Aldehyde Dehydrogenase, Chain A, domain 1"/>
    <property type="match status" value="1"/>
</dbReference>
<dbReference type="InterPro" id="IPR016160">
    <property type="entry name" value="Ald_DH_CS_CYS"/>
</dbReference>
<evidence type="ECO:0000313" key="5">
    <source>
        <dbReference type="EMBL" id="MER6979028.1"/>
    </source>
</evidence>
<dbReference type="SUPFAM" id="SSF53720">
    <property type="entry name" value="ALDH-like"/>
    <property type="match status" value="1"/>
</dbReference>
<dbReference type="RefSeq" id="WP_086724018.1">
    <property type="nucleotide sequence ID" value="NZ_MUBM01000050.1"/>
</dbReference>